<protein>
    <recommendedName>
        <fullName evidence="1">Ig-like domain-containing protein</fullName>
    </recommendedName>
</protein>
<dbReference type="SUPFAM" id="SSF48726">
    <property type="entry name" value="Immunoglobulin"/>
    <property type="match status" value="1"/>
</dbReference>
<accession>A0A8C2F509</accession>
<evidence type="ECO:0000313" key="2">
    <source>
        <dbReference type="Ensembl" id="ENSCCRP00020050519.1"/>
    </source>
</evidence>
<reference evidence="2" key="1">
    <citation type="submission" date="2025-08" db="UniProtKB">
        <authorList>
            <consortium name="Ensembl"/>
        </authorList>
    </citation>
    <scope>IDENTIFICATION</scope>
</reference>
<dbReference type="AlphaFoldDB" id="A0A8C2F509"/>
<dbReference type="Gene3D" id="2.60.40.10">
    <property type="entry name" value="Immunoglobulins"/>
    <property type="match status" value="1"/>
</dbReference>
<dbReference type="InterPro" id="IPR007110">
    <property type="entry name" value="Ig-like_dom"/>
</dbReference>
<dbReference type="Proteomes" id="UP000694701">
    <property type="component" value="Unplaced"/>
</dbReference>
<name>A0A8C2F509_CYPCA</name>
<organism evidence="2 3">
    <name type="scientific">Cyprinus carpio</name>
    <name type="common">Common carp</name>
    <dbReference type="NCBI Taxonomy" id="7962"/>
    <lineage>
        <taxon>Eukaryota</taxon>
        <taxon>Metazoa</taxon>
        <taxon>Chordata</taxon>
        <taxon>Craniata</taxon>
        <taxon>Vertebrata</taxon>
        <taxon>Euteleostomi</taxon>
        <taxon>Actinopterygii</taxon>
        <taxon>Neopterygii</taxon>
        <taxon>Teleostei</taxon>
        <taxon>Ostariophysi</taxon>
        <taxon>Cypriniformes</taxon>
        <taxon>Cyprinidae</taxon>
        <taxon>Cyprininae</taxon>
        <taxon>Cyprinus</taxon>
    </lineage>
</organism>
<evidence type="ECO:0000259" key="1">
    <source>
        <dbReference type="PROSITE" id="PS50835"/>
    </source>
</evidence>
<dbReference type="Ensembl" id="ENSCCRT00020055047.1">
    <property type="protein sequence ID" value="ENSCCRP00020050519.1"/>
    <property type="gene ID" value="ENSCCRG00020022524.1"/>
</dbReference>
<dbReference type="PROSITE" id="PS50835">
    <property type="entry name" value="IG_LIKE"/>
    <property type="match status" value="1"/>
</dbReference>
<dbReference type="InterPro" id="IPR013783">
    <property type="entry name" value="Ig-like_fold"/>
</dbReference>
<dbReference type="InterPro" id="IPR036179">
    <property type="entry name" value="Ig-like_dom_sf"/>
</dbReference>
<evidence type="ECO:0000313" key="3">
    <source>
        <dbReference type="Proteomes" id="UP000694701"/>
    </source>
</evidence>
<feature type="domain" description="Ig-like" evidence="1">
    <location>
        <begin position="15"/>
        <end position="61"/>
    </location>
</feature>
<sequence length="61" mass="6638">YIWLNCILCSVSSGPILHHHRHQQKLTQPGSGVVRPGASLVLSCKVSGYSLTDNSYATGWI</sequence>
<proteinExistence type="predicted"/>